<protein>
    <submittedName>
        <fullName evidence="1">Uncharacterized protein</fullName>
    </submittedName>
</protein>
<accession>A0A0F9GT68</accession>
<reference evidence="1" key="1">
    <citation type="journal article" date="2015" name="Nature">
        <title>Complex archaea that bridge the gap between prokaryotes and eukaryotes.</title>
        <authorList>
            <person name="Spang A."/>
            <person name="Saw J.H."/>
            <person name="Jorgensen S.L."/>
            <person name="Zaremba-Niedzwiedzka K."/>
            <person name="Martijn J."/>
            <person name="Lind A.E."/>
            <person name="van Eijk R."/>
            <person name="Schleper C."/>
            <person name="Guy L."/>
            <person name="Ettema T.J."/>
        </authorList>
    </citation>
    <scope>NUCLEOTIDE SEQUENCE</scope>
</reference>
<dbReference type="AlphaFoldDB" id="A0A0F9GT68"/>
<dbReference type="SUPFAM" id="SSF54862">
    <property type="entry name" value="4Fe-4S ferredoxins"/>
    <property type="match status" value="1"/>
</dbReference>
<dbReference type="EMBL" id="LAZR01019089">
    <property type="protein sequence ID" value="KKL93826.1"/>
    <property type="molecule type" value="Genomic_DNA"/>
</dbReference>
<gene>
    <name evidence="1" type="ORF">LCGC14_1870810</name>
</gene>
<comment type="caution">
    <text evidence="1">The sequence shown here is derived from an EMBL/GenBank/DDBJ whole genome shotgun (WGS) entry which is preliminary data.</text>
</comment>
<name>A0A0F9GT68_9ZZZZ</name>
<sequence>MATQKAITCDLCVSMKEEFIDEESGKIEPQCILVCPKEAISLKDVEQIGEEKQIDAVKRLFTDILKESED</sequence>
<proteinExistence type="predicted"/>
<organism evidence="1">
    <name type="scientific">marine sediment metagenome</name>
    <dbReference type="NCBI Taxonomy" id="412755"/>
    <lineage>
        <taxon>unclassified sequences</taxon>
        <taxon>metagenomes</taxon>
        <taxon>ecological metagenomes</taxon>
    </lineage>
</organism>
<evidence type="ECO:0000313" key="1">
    <source>
        <dbReference type="EMBL" id="KKL93826.1"/>
    </source>
</evidence>